<sequence>MMTSSLDSPFKTPHIDPYSDNGIVPSRVRGSIEIKDIHFRYPIRKDVKILNGVSINVEPGQSVALVGSSGCGKSTIINLLLRFYDPEQGSIKLDGLDIRQMNVKTLRDSIGIVSQEPILFDG</sequence>
<organism evidence="1 2">
    <name type="scientific">Panagrolaimus sp. ES5</name>
    <dbReference type="NCBI Taxonomy" id="591445"/>
    <lineage>
        <taxon>Eukaryota</taxon>
        <taxon>Metazoa</taxon>
        <taxon>Ecdysozoa</taxon>
        <taxon>Nematoda</taxon>
        <taxon>Chromadorea</taxon>
        <taxon>Rhabditida</taxon>
        <taxon>Tylenchina</taxon>
        <taxon>Panagrolaimomorpha</taxon>
        <taxon>Panagrolaimoidea</taxon>
        <taxon>Panagrolaimidae</taxon>
        <taxon>Panagrolaimus</taxon>
    </lineage>
</organism>
<dbReference type="WBParaSite" id="ES5_v2.g30249.t1">
    <property type="protein sequence ID" value="ES5_v2.g30249.t1"/>
    <property type="gene ID" value="ES5_v2.g30249"/>
</dbReference>
<protein>
    <submittedName>
        <fullName evidence="2">ABC transporter domain-containing protein</fullName>
    </submittedName>
</protein>
<proteinExistence type="predicted"/>
<dbReference type="Proteomes" id="UP000887579">
    <property type="component" value="Unplaced"/>
</dbReference>
<evidence type="ECO:0000313" key="2">
    <source>
        <dbReference type="WBParaSite" id="ES5_v2.g30249.t1"/>
    </source>
</evidence>
<evidence type="ECO:0000313" key="1">
    <source>
        <dbReference type="Proteomes" id="UP000887579"/>
    </source>
</evidence>
<name>A0AC34GKW2_9BILA</name>
<reference evidence="2" key="1">
    <citation type="submission" date="2022-11" db="UniProtKB">
        <authorList>
            <consortium name="WormBaseParasite"/>
        </authorList>
    </citation>
    <scope>IDENTIFICATION</scope>
</reference>
<accession>A0AC34GKW2</accession>